<proteinExistence type="predicted"/>
<dbReference type="InterPro" id="IPR005148">
    <property type="entry name" value="Arg-tRNA-synth_N"/>
</dbReference>
<dbReference type="GO" id="GO:0005737">
    <property type="term" value="C:cytoplasm"/>
    <property type="evidence" value="ECO:0007669"/>
    <property type="project" value="InterPro"/>
</dbReference>
<dbReference type="GO" id="GO:0006420">
    <property type="term" value="P:arginyl-tRNA aminoacylation"/>
    <property type="evidence" value="ECO:0007669"/>
    <property type="project" value="InterPro"/>
</dbReference>
<dbReference type="SUPFAM" id="SSF55190">
    <property type="entry name" value="Arginyl-tRNA synthetase (ArgRS), N-terminal 'additional' domain"/>
    <property type="match status" value="1"/>
</dbReference>
<keyword evidence="2" id="KW-0436">Ligase</keyword>
<name>A0AA35WR95_GEOBA</name>
<dbReference type="AlphaFoldDB" id="A0AA35WR95"/>
<dbReference type="Gene3D" id="3.30.1360.70">
    <property type="entry name" value="Arginyl tRNA synthetase N-terminal domain"/>
    <property type="match status" value="1"/>
</dbReference>
<evidence type="ECO:0000259" key="1">
    <source>
        <dbReference type="SMART" id="SM01016"/>
    </source>
</evidence>
<keyword evidence="3" id="KW-1185">Reference proteome</keyword>
<gene>
    <name evidence="2" type="ORF">GBAR_LOCUS17541</name>
</gene>
<reference evidence="2" key="1">
    <citation type="submission" date="2023-03" db="EMBL/GenBank/DDBJ databases">
        <authorList>
            <person name="Steffen K."/>
            <person name="Cardenas P."/>
        </authorList>
    </citation>
    <scope>NUCLEOTIDE SEQUENCE</scope>
</reference>
<dbReference type="GO" id="GO:0005524">
    <property type="term" value="F:ATP binding"/>
    <property type="evidence" value="ECO:0007669"/>
    <property type="project" value="InterPro"/>
</dbReference>
<dbReference type="GO" id="GO:0004814">
    <property type="term" value="F:arginine-tRNA ligase activity"/>
    <property type="evidence" value="ECO:0007669"/>
    <property type="project" value="InterPro"/>
</dbReference>
<comment type="caution">
    <text evidence="2">The sequence shown here is derived from an EMBL/GenBank/DDBJ whole genome shotgun (WGS) entry which is preliminary data.</text>
</comment>
<dbReference type="Pfam" id="PF03485">
    <property type="entry name" value="Arg_tRNA_synt_N"/>
    <property type="match status" value="1"/>
</dbReference>
<accession>A0AA35WR95</accession>
<evidence type="ECO:0000313" key="2">
    <source>
        <dbReference type="EMBL" id="CAI8030908.1"/>
    </source>
</evidence>
<dbReference type="Proteomes" id="UP001174909">
    <property type="component" value="Unassembled WGS sequence"/>
</dbReference>
<organism evidence="2 3">
    <name type="scientific">Geodia barretti</name>
    <name type="common">Barrett's horny sponge</name>
    <dbReference type="NCBI Taxonomy" id="519541"/>
    <lineage>
        <taxon>Eukaryota</taxon>
        <taxon>Metazoa</taxon>
        <taxon>Porifera</taxon>
        <taxon>Demospongiae</taxon>
        <taxon>Heteroscleromorpha</taxon>
        <taxon>Tetractinellida</taxon>
        <taxon>Astrophorina</taxon>
        <taxon>Geodiidae</taxon>
        <taxon>Geodia</taxon>
    </lineage>
</organism>
<protein>
    <submittedName>
        <fullName evidence="2">Arginine--tRNA ligase</fullName>
    </submittedName>
</protein>
<dbReference type="EMBL" id="CASHTH010002505">
    <property type="protein sequence ID" value="CAI8030908.1"/>
    <property type="molecule type" value="Genomic_DNA"/>
</dbReference>
<dbReference type="InterPro" id="IPR036695">
    <property type="entry name" value="Arg-tRNA-synth_N_sf"/>
</dbReference>
<sequence>MATTLVRDRIQEMVAAAVQRARQEGAIQLESMPDILVERPGNPDHGDFATSLPLRLARATRINPLKLAETLGAIRALR</sequence>
<evidence type="ECO:0000313" key="3">
    <source>
        <dbReference type="Proteomes" id="UP001174909"/>
    </source>
</evidence>
<dbReference type="SMART" id="SM01016">
    <property type="entry name" value="Arg_tRNA_synt_N"/>
    <property type="match status" value="1"/>
</dbReference>
<feature type="domain" description="Arginyl tRNA synthetase N-terminal" evidence="1">
    <location>
        <begin position="8"/>
        <end position="76"/>
    </location>
</feature>